<name>A0A382EGE9_9ZZZZ</name>
<sequence>MKLRKLKNKSIYLVLMVCSVLTGQTLEDISIVDSENSYFLTLTFDEAPRYNTSEVYEPPSFTINFSGTKWEKGDFARRVMTDPLYQYSIKVVTNSFGREDLELRLDFFANTEVKINESGNKRIIVSWDKFKETGQEKEQRDSTEIEFSKMSLQDALLQTVSMQFRDATVQDVVRLLTTSYAMNVVLHRELLETGRSIPISLSLNNVTIQSALDIILKINGYDWYLDGEIIVVKPVAEVFQGELLTKIYELKFADGAIIASALANGILSTKGTSA</sequence>
<reference evidence="1" key="1">
    <citation type="submission" date="2018-05" db="EMBL/GenBank/DDBJ databases">
        <authorList>
            <person name="Lanie J.A."/>
            <person name="Ng W.-L."/>
            <person name="Kazmierczak K.M."/>
            <person name="Andrzejewski T.M."/>
            <person name="Davidsen T.M."/>
            <person name="Wayne K.J."/>
            <person name="Tettelin H."/>
            <person name="Glass J.I."/>
            <person name="Rusch D."/>
            <person name="Podicherti R."/>
            <person name="Tsui H.-C.T."/>
            <person name="Winkler M.E."/>
        </authorList>
    </citation>
    <scope>NUCLEOTIDE SEQUENCE</scope>
</reference>
<dbReference type="AlphaFoldDB" id="A0A382EGE9"/>
<feature type="non-terminal residue" evidence="1">
    <location>
        <position position="274"/>
    </location>
</feature>
<protein>
    <recommendedName>
        <fullName evidence="2">Secretin/TonB short N-terminal domain-containing protein</fullName>
    </recommendedName>
</protein>
<evidence type="ECO:0008006" key="2">
    <source>
        <dbReference type="Google" id="ProtNLM"/>
    </source>
</evidence>
<gene>
    <name evidence="1" type="ORF">METZ01_LOCUS202256</name>
</gene>
<evidence type="ECO:0000313" key="1">
    <source>
        <dbReference type="EMBL" id="SVB49402.1"/>
    </source>
</evidence>
<organism evidence="1">
    <name type="scientific">marine metagenome</name>
    <dbReference type="NCBI Taxonomy" id="408172"/>
    <lineage>
        <taxon>unclassified sequences</taxon>
        <taxon>metagenomes</taxon>
        <taxon>ecological metagenomes</taxon>
    </lineage>
</organism>
<dbReference type="EMBL" id="UINC01044232">
    <property type="protein sequence ID" value="SVB49402.1"/>
    <property type="molecule type" value="Genomic_DNA"/>
</dbReference>
<accession>A0A382EGE9</accession>
<proteinExistence type="predicted"/>
<dbReference type="Gene3D" id="3.30.1370.130">
    <property type="match status" value="1"/>
</dbReference>